<dbReference type="RefSeq" id="WP_146160450.1">
    <property type="nucleotide sequence ID" value="NZ_PZZP01000001.1"/>
</dbReference>
<name>A0A2T4Z9D4_9BACL</name>
<dbReference type="Gene3D" id="2.60.120.260">
    <property type="entry name" value="Galactose-binding domain-like"/>
    <property type="match status" value="1"/>
</dbReference>
<evidence type="ECO:0000313" key="2">
    <source>
        <dbReference type="Proteomes" id="UP000241639"/>
    </source>
</evidence>
<gene>
    <name evidence="1" type="ORF">C8J48_1087</name>
</gene>
<dbReference type="EMBL" id="PZZP01000001">
    <property type="protein sequence ID" value="PTM58502.1"/>
    <property type="molecule type" value="Genomic_DNA"/>
</dbReference>
<evidence type="ECO:0000313" key="1">
    <source>
        <dbReference type="EMBL" id="PTM58502.1"/>
    </source>
</evidence>
<dbReference type="OrthoDB" id="2988614at2"/>
<proteinExistence type="predicted"/>
<keyword evidence="2" id="KW-1185">Reference proteome</keyword>
<reference evidence="1 2" key="1">
    <citation type="submission" date="2018-04" db="EMBL/GenBank/DDBJ databases">
        <title>Genomic Encyclopedia of Archaeal and Bacterial Type Strains, Phase II (KMG-II): from individual species to whole genera.</title>
        <authorList>
            <person name="Goeker M."/>
        </authorList>
    </citation>
    <scope>NUCLEOTIDE SEQUENCE [LARGE SCALE GENOMIC DNA]</scope>
    <source>
        <strain evidence="1 2">DSM 45169</strain>
    </source>
</reference>
<sequence>MSCSKRNILSNGNFTKGLAPWRGRKIRLVPNPLKKGDTSLAMRGNSILYQNVRTNVRPGCVYNLRFRIFNNRPSVKPPRLFATVSYLDGRKRLLRSTPVLVEPPHPAIPQFTSFFTIVPPGPAATRFISVVFSLNRGSLLIDYISISARNV</sequence>
<protein>
    <recommendedName>
        <fullName evidence="3">Carbohydrate binding protein</fullName>
    </recommendedName>
</protein>
<organism evidence="1 2">
    <name type="scientific">Desmospora activa DSM 45169</name>
    <dbReference type="NCBI Taxonomy" id="1121389"/>
    <lineage>
        <taxon>Bacteria</taxon>
        <taxon>Bacillati</taxon>
        <taxon>Bacillota</taxon>
        <taxon>Bacilli</taxon>
        <taxon>Bacillales</taxon>
        <taxon>Thermoactinomycetaceae</taxon>
        <taxon>Desmospora</taxon>
    </lineage>
</organism>
<dbReference type="AlphaFoldDB" id="A0A2T4Z9D4"/>
<accession>A0A2T4Z9D4</accession>
<evidence type="ECO:0008006" key="3">
    <source>
        <dbReference type="Google" id="ProtNLM"/>
    </source>
</evidence>
<comment type="caution">
    <text evidence="1">The sequence shown here is derived from an EMBL/GenBank/DDBJ whole genome shotgun (WGS) entry which is preliminary data.</text>
</comment>
<dbReference type="Proteomes" id="UP000241639">
    <property type="component" value="Unassembled WGS sequence"/>
</dbReference>